<evidence type="ECO:0000256" key="6">
    <source>
        <dbReference type="SAM" id="SignalP"/>
    </source>
</evidence>
<sequence>MKKEPKFLSIMRISAFLLFLCVFSSFAAKTSSQNAKVNINGNNLTIGNLIDQIEKQTDYLFVYSKNEVNINEAISVKTGKKAVSQYLKEVFDGSNVRYAFENDYIILTKNAMLPVVQQGKKVSGVVTDQSGEPIIGANVMVKGSTNGTVTDIDGNYSLDVTTGSTLSISYIGYLTKELPLGNQSVINVILTEDTQALDEVVVVGYGTQKKVTLTGAVSAIKSDDIITTKNENAQNMLTGKVPGVRVVQKSSEPGSFNNTFDIRGMGNPLIIIDGVPRDNMSRLDANDIESLSVLKDASAAIYGVRAANGVVLITTKKGKEGSLELEYSGNVGWQNPTGSPKSASAADWMVLKNEKAMHNLEGGVRPYTQEQIDAYRNGDMQGTDWWDACMRTLAPQTQHTLNATGGNEKINFYISTGYLYQESFLKSKSLDYDRFNVRSNITSKLTDRLTVSLNMSGIMDEKNQPYQNSDWIIRAFQRAPATQPIYANNNPEYLMNGWIEGDNPVAMMDADQVGYKKYNNKWFQTSADATYDVPYIDGLKAKVMFSYDYQIADNSLYEKSYNQYTYDEASDTYMVNPRVGTSKFRREHYTKEALLYQVALNYNRTFDEKHNVSGLVLLEGSKRNGDNFFAQRELSLALDQLFAGNSENQEANMSTGYDVDDPARRDLYKEANLGLVGKFGYDYMSKYLAEFSFRYDGSSKFGTGGQWGFFPSASVGWRISEENFWKESKLSFVSNAKLRASYGKMGDDRASNYQFVNGYLYPGNGFDGQGSSGTVFDGTFVSGAQNKGITNPYITWYISKTLNLGIDLEAWNGLLGISADYFTRDRTGLLATRNLSLPGVVGADLPQENLNGDFTQGVELELSHRNRVGEVGYNLKGIFSFTRTKTTYQERGRAGNSYENWRNNGNDRYNDIKWGRGDGGRYGSYDQILNSPIYADKNVLPGDYIYLDWDGDGQITDHDVHPIGYSGRPMINFSLNVGADYKGFDLNLLFQGAGMSYVRYIEQLREPMWGNDLSNALDYFMDRWHPADPTANPYDPSTSWISGKYGYTGSIADENSRFNFHNASYLRLKSAEIGYTMPQRWISKVGIKNLRLYVNAYNLFTIKGVEIDPEHPEDSYGNMYPLNRTFSVGANVKF</sequence>
<evidence type="ECO:0000256" key="2">
    <source>
        <dbReference type="ARBA" id="ARBA00022729"/>
    </source>
</evidence>
<dbReference type="SUPFAM" id="SSF49464">
    <property type="entry name" value="Carboxypeptidase regulatory domain-like"/>
    <property type="match status" value="1"/>
</dbReference>
<feature type="domain" description="TonB-dependent receptor plug" evidence="8">
    <location>
        <begin position="210"/>
        <end position="310"/>
    </location>
</feature>
<keyword evidence="5" id="KW-0812">Transmembrane</keyword>
<dbReference type="InterPro" id="IPR011662">
    <property type="entry name" value="Secretin/TonB_short_N"/>
</dbReference>
<dbReference type="FunFam" id="2.170.130.10:FF:000003">
    <property type="entry name" value="SusC/RagA family TonB-linked outer membrane protein"/>
    <property type="match status" value="1"/>
</dbReference>
<reference evidence="9 10" key="1">
    <citation type="submission" date="2013-04" db="EMBL/GenBank/DDBJ databases">
        <title>The Genome Sequence of Parabacteroides gordonii DSM 23371.</title>
        <authorList>
            <consortium name="The Broad Institute Genomics Platform"/>
            <person name="Earl A."/>
            <person name="Ward D."/>
            <person name="Feldgarden M."/>
            <person name="Gevers D."/>
            <person name="Martens E."/>
            <person name="Sakamoto M."/>
            <person name="Benno Y."/>
            <person name="Suzuki N."/>
            <person name="Matsunaga N."/>
            <person name="Koshihara K."/>
            <person name="Seki M."/>
            <person name="Komiya H."/>
            <person name="Walker B."/>
            <person name="Young S."/>
            <person name="Zeng Q."/>
            <person name="Gargeya S."/>
            <person name="Fitzgerald M."/>
            <person name="Haas B."/>
            <person name="Abouelleil A."/>
            <person name="Allen A.W."/>
            <person name="Alvarado L."/>
            <person name="Arachchi H.M."/>
            <person name="Berlin A.M."/>
            <person name="Chapman S.B."/>
            <person name="Gainer-Dewar J."/>
            <person name="Goldberg J."/>
            <person name="Griggs A."/>
            <person name="Gujja S."/>
            <person name="Hansen M."/>
            <person name="Howarth C."/>
            <person name="Imamovic A."/>
            <person name="Ireland A."/>
            <person name="Larimer J."/>
            <person name="McCowan C."/>
            <person name="Murphy C."/>
            <person name="Pearson M."/>
            <person name="Poon T.W."/>
            <person name="Priest M."/>
            <person name="Roberts A."/>
            <person name="Saif S."/>
            <person name="Shea T."/>
            <person name="Sisk P."/>
            <person name="Sykes S."/>
            <person name="Wortman J."/>
            <person name="Nusbaum C."/>
            <person name="Birren B."/>
        </authorList>
    </citation>
    <scope>NUCLEOTIDE SEQUENCE [LARGE SCALE GENOMIC DNA]</scope>
    <source>
        <strain evidence="9 10">MS-1</strain>
    </source>
</reference>
<keyword evidence="2 6" id="KW-0732">Signal</keyword>
<dbReference type="PATRIC" id="fig|1203610.3.peg.4863"/>
<evidence type="ECO:0000259" key="8">
    <source>
        <dbReference type="Pfam" id="PF07715"/>
    </source>
</evidence>
<feature type="signal peptide" evidence="6">
    <location>
        <begin position="1"/>
        <end position="27"/>
    </location>
</feature>
<feature type="domain" description="Secretin/TonB short N-terminal" evidence="7">
    <location>
        <begin position="59"/>
        <end position="109"/>
    </location>
</feature>
<evidence type="ECO:0000313" key="9">
    <source>
        <dbReference type="EMBL" id="KKB48307.1"/>
    </source>
</evidence>
<dbReference type="InterPro" id="IPR023997">
    <property type="entry name" value="TonB-dep_OMP_SusC/RagA_CS"/>
</dbReference>
<dbReference type="InterPro" id="IPR008969">
    <property type="entry name" value="CarboxyPept-like_regulatory"/>
</dbReference>
<dbReference type="PANTHER" id="PTHR30069">
    <property type="entry name" value="TONB-DEPENDENT OUTER MEMBRANE RECEPTOR"/>
    <property type="match status" value="1"/>
</dbReference>
<dbReference type="STRING" id="1203610.HMPREF1536_04771"/>
<dbReference type="GO" id="GO:0044718">
    <property type="term" value="P:siderophore transmembrane transport"/>
    <property type="evidence" value="ECO:0007669"/>
    <property type="project" value="TreeGrafter"/>
</dbReference>
<dbReference type="EMBL" id="AQHW01000027">
    <property type="protein sequence ID" value="KKB48307.1"/>
    <property type="molecule type" value="Genomic_DNA"/>
</dbReference>
<keyword evidence="5" id="KW-1134">Transmembrane beta strand</keyword>
<dbReference type="InterPro" id="IPR037066">
    <property type="entry name" value="Plug_dom_sf"/>
</dbReference>
<dbReference type="Gene3D" id="2.170.130.10">
    <property type="entry name" value="TonB-dependent receptor, plug domain"/>
    <property type="match status" value="1"/>
</dbReference>
<dbReference type="Pfam" id="PF13715">
    <property type="entry name" value="CarbopepD_reg_2"/>
    <property type="match status" value="1"/>
</dbReference>
<dbReference type="Pfam" id="PF07715">
    <property type="entry name" value="Plug"/>
    <property type="match status" value="1"/>
</dbReference>
<comment type="caution">
    <text evidence="9">The sequence shown here is derived from an EMBL/GenBank/DDBJ whole genome shotgun (WGS) entry which is preliminary data.</text>
</comment>
<keyword evidence="1 5" id="KW-0813">Transport</keyword>
<keyword evidence="3 5" id="KW-0472">Membrane</keyword>
<feature type="chain" id="PRO_5002488427" evidence="6">
    <location>
        <begin position="28"/>
        <end position="1134"/>
    </location>
</feature>
<protein>
    <submittedName>
        <fullName evidence="9">SusC/RagA family TonB-linked outer membrane protein</fullName>
    </submittedName>
</protein>
<accession>A0A0F5IT33</accession>
<dbReference type="PROSITE" id="PS52016">
    <property type="entry name" value="TONB_DEPENDENT_REC_3"/>
    <property type="match status" value="1"/>
</dbReference>
<evidence type="ECO:0000256" key="3">
    <source>
        <dbReference type="ARBA" id="ARBA00023136"/>
    </source>
</evidence>
<dbReference type="GO" id="GO:0015344">
    <property type="term" value="F:siderophore uptake transmembrane transporter activity"/>
    <property type="evidence" value="ECO:0007669"/>
    <property type="project" value="TreeGrafter"/>
</dbReference>
<dbReference type="RefSeq" id="WP_081693295.1">
    <property type="nucleotide sequence ID" value="NZ_AUAE01000013.1"/>
</dbReference>
<dbReference type="FunFam" id="2.60.40.1120:FF:000003">
    <property type="entry name" value="Outer membrane protein Omp121"/>
    <property type="match status" value="1"/>
</dbReference>
<dbReference type="Gene3D" id="2.60.40.1120">
    <property type="entry name" value="Carboxypeptidase-like, regulatory domain"/>
    <property type="match status" value="1"/>
</dbReference>
<dbReference type="InterPro" id="IPR023996">
    <property type="entry name" value="TonB-dep_OMP_SusC/RagA"/>
</dbReference>
<evidence type="ECO:0000256" key="1">
    <source>
        <dbReference type="ARBA" id="ARBA00022448"/>
    </source>
</evidence>
<dbReference type="InterPro" id="IPR012910">
    <property type="entry name" value="Plug_dom"/>
</dbReference>
<keyword evidence="10" id="KW-1185">Reference proteome</keyword>
<dbReference type="InterPro" id="IPR039426">
    <property type="entry name" value="TonB-dep_rcpt-like"/>
</dbReference>
<dbReference type="PANTHER" id="PTHR30069:SF29">
    <property type="entry name" value="HEMOGLOBIN AND HEMOGLOBIN-HAPTOGLOBIN-BINDING PROTEIN 1-RELATED"/>
    <property type="match status" value="1"/>
</dbReference>
<dbReference type="AlphaFoldDB" id="A0A0F5IT33"/>
<evidence type="ECO:0000259" key="7">
    <source>
        <dbReference type="Pfam" id="PF07660"/>
    </source>
</evidence>
<proteinExistence type="inferred from homology"/>
<dbReference type="NCBIfam" id="TIGR04056">
    <property type="entry name" value="OMP_RagA_SusC"/>
    <property type="match status" value="1"/>
</dbReference>
<evidence type="ECO:0000256" key="4">
    <source>
        <dbReference type="ARBA" id="ARBA00023237"/>
    </source>
</evidence>
<dbReference type="GO" id="GO:0009279">
    <property type="term" value="C:cell outer membrane"/>
    <property type="evidence" value="ECO:0007669"/>
    <property type="project" value="UniProtKB-SubCell"/>
</dbReference>
<comment type="subcellular location">
    <subcellularLocation>
        <location evidence="5">Cell outer membrane</location>
        <topology evidence="5">Multi-pass membrane protein</topology>
    </subcellularLocation>
</comment>
<dbReference type="NCBIfam" id="TIGR04057">
    <property type="entry name" value="SusC_RagA_signa"/>
    <property type="match status" value="1"/>
</dbReference>
<evidence type="ECO:0000256" key="5">
    <source>
        <dbReference type="PROSITE-ProRule" id="PRU01360"/>
    </source>
</evidence>
<comment type="similarity">
    <text evidence="5">Belongs to the TonB-dependent receptor family.</text>
</comment>
<keyword evidence="4 5" id="KW-0998">Cell outer membrane</keyword>
<dbReference type="Pfam" id="PF07660">
    <property type="entry name" value="STN"/>
    <property type="match status" value="1"/>
</dbReference>
<dbReference type="Proteomes" id="UP000033035">
    <property type="component" value="Unassembled WGS sequence"/>
</dbReference>
<organism evidence="9 10">
    <name type="scientific">Parabacteroides gordonii MS-1 = DSM 23371</name>
    <dbReference type="NCBI Taxonomy" id="1203610"/>
    <lineage>
        <taxon>Bacteria</taxon>
        <taxon>Pseudomonadati</taxon>
        <taxon>Bacteroidota</taxon>
        <taxon>Bacteroidia</taxon>
        <taxon>Bacteroidales</taxon>
        <taxon>Tannerellaceae</taxon>
        <taxon>Parabacteroides</taxon>
    </lineage>
</organism>
<dbReference type="SUPFAM" id="SSF56935">
    <property type="entry name" value="Porins"/>
    <property type="match status" value="1"/>
</dbReference>
<dbReference type="HOGENOM" id="CLU_004317_1_1_10"/>
<gene>
    <name evidence="9" type="ORF">HMPREF1536_04771</name>
</gene>
<evidence type="ECO:0000313" key="10">
    <source>
        <dbReference type="Proteomes" id="UP000033035"/>
    </source>
</evidence>
<name>A0A0F5IT33_9BACT</name>